<reference evidence="2 3" key="1">
    <citation type="submission" date="2016-10" db="EMBL/GenBank/DDBJ databases">
        <authorList>
            <person name="de Groot N.N."/>
        </authorList>
    </citation>
    <scope>NUCLEOTIDE SEQUENCE [LARGE SCALE GENOMIC DNA]</scope>
    <source>
        <strain evidence="2 3">DSM 21668</strain>
    </source>
</reference>
<feature type="chain" id="PRO_5011507069" description="Lipoprotein" evidence="1">
    <location>
        <begin position="26"/>
        <end position="285"/>
    </location>
</feature>
<dbReference type="PROSITE" id="PS51257">
    <property type="entry name" value="PROKAR_LIPOPROTEIN"/>
    <property type="match status" value="1"/>
</dbReference>
<evidence type="ECO:0000313" key="2">
    <source>
        <dbReference type="EMBL" id="SDM44670.1"/>
    </source>
</evidence>
<keyword evidence="1" id="KW-0732">Signal</keyword>
<keyword evidence="3" id="KW-1185">Reference proteome</keyword>
<feature type="signal peptide" evidence="1">
    <location>
        <begin position="1"/>
        <end position="25"/>
    </location>
</feature>
<proteinExistence type="predicted"/>
<protein>
    <recommendedName>
        <fullName evidence="4">Lipoprotein</fullName>
    </recommendedName>
</protein>
<gene>
    <name evidence="2" type="ORF">SAMN04488090_3482</name>
</gene>
<evidence type="ECO:0000313" key="3">
    <source>
        <dbReference type="Proteomes" id="UP000198901"/>
    </source>
</evidence>
<dbReference type="EMBL" id="FNGS01000006">
    <property type="protein sequence ID" value="SDM44670.1"/>
    <property type="molecule type" value="Genomic_DNA"/>
</dbReference>
<sequence>MKKLRFGTYLVLSFALLLSCRNETAPIEPTGISTSKPTQPVRASGIKRPEERLEQLRSDYTIRGEAADYVYISPWVNWVYGVPDGGGSGGIREYEKYKESGGSDPYPYNEVSGEGFGWFYYDRSLLSQYEAEEFATYASYFGTEDANCTDPATVIPAVKIKNRVIDTQCEKDAIKTFVLACKLADEEYKTNNSTCFQNVGISPALAIAVVNSAEFGKALNQALLKGQLHYATRARIVGLIGPVLVAYGVVLNTYVASCLDSSTNTLILKLAQAATELNSKLSTCS</sequence>
<dbReference type="AlphaFoldDB" id="A0A1G9TAH5"/>
<dbReference type="STRING" id="563176.SAMN04488090_3482"/>
<accession>A0A1G9TAH5</accession>
<evidence type="ECO:0008006" key="4">
    <source>
        <dbReference type="Google" id="ProtNLM"/>
    </source>
</evidence>
<organism evidence="2 3">
    <name type="scientific">Siphonobacter aquaeclarae</name>
    <dbReference type="NCBI Taxonomy" id="563176"/>
    <lineage>
        <taxon>Bacteria</taxon>
        <taxon>Pseudomonadati</taxon>
        <taxon>Bacteroidota</taxon>
        <taxon>Cytophagia</taxon>
        <taxon>Cytophagales</taxon>
        <taxon>Cytophagaceae</taxon>
        <taxon>Siphonobacter</taxon>
    </lineage>
</organism>
<dbReference type="RefSeq" id="WP_093205061.1">
    <property type="nucleotide sequence ID" value="NZ_FNGS01000006.1"/>
</dbReference>
<evidence type="ECO:0000256" key="1">
    <source>
        <dbReference type="SAM" id="SignalP"/>
    </source>
</evidence>
<dbReference type="Proteomes" id="UP000198901">
    <property type="component" value="Unassembled WGS sequence"/>
</dbReference>
<name>A0A1G9TAH5_9BACT</name>